<dbReference type="InterPro" id="IPR011701">
    <property type="entry name" value="MFS"/>
</dbReference>
<proteinExistence type="predicted"/>
<dbReference type="PANTHER" id="PTHR23514:SF13">
    <property type="entry name" value="INNER MEMBRANE PROTEIN YBJJ"/>
    <property type="match status" value="1"/>
</dbReference>
<dbReference type="AlphaFoldDB" id="A0A6L9SFB5"/>
<dbReference type="RefSeq" id="WP_163743965.1">
    <property type="nucleotide sequence ID" value="NZ_JAAGOA010000027.1"/>
</dbReference>
<evidence type="ECO:0000256" key="4">
    <source>
        <dbReference type="ARBA" id="ARBA00023136"/>
    </source>
</evidence>
<feature type="transmembrane region" description="Helical" evidence="5">
    <location>
        <begin position="264"/>
        <end position="283"/>
    </location>
</feature>
<feature type="transmembrane region" description="Helical" evidence="5">
    <location>
        <begin position="162"/>
        <end position="181"/>
    </location>
</feature>
<dbReference type="InterPro" id="IPR036259">
    <property type="entry name" value="MFS_trans_sf"/>
</dbReference>
<evidence type="ECO:0000256" key="2">
    <source>
        <dbReference type="ARBA" id="ARBA00022692"/>
    </source>
</evidence>
<feature type="transmembrane region" description="Helical" evidence="5">
    <location>
        <begin position="193"/>
        <end position="213"/>
    </location>
</feature>
<organism evidence="6 7">
    <name type="scientific">Phytoactinopolyspora halotolerans</name>
    <dbReference type="NCBI Taxonomy" id="1981512"/>
    <lineage>
        <taxon>Bacteria</taxon>
        <taxon>Bacillati</taxon>
        <taxon>Actinomycetota</taxon>
        <taxon>Actinomycetes</taxon>
        <taxon>Jiangellales</taxon>
        <taxon>Jiangellaceae</taxon>
        <taxon>Phytoactinopolyspora</taxon>
    </lineage>
</organism>
<name>A0A6L9SFB5_9ACTN</name>
<dbReference type="Proteomes" id="UP000475214">
    <property type="component" value="Unassembled WGS sequence"/>
</dbReference>
<reference evidence="6 7" key="1">
    <citation type="submission" date="2020-02" db="EMBL/GenBank/DDBJ databases">
        <authorList>
            <person name="Li X.-J."/>
            <person name="Han X.-M."/>
        </authorList>
    </citation>
    <scope>NUCLEOTIDE SEQUENCE [LARGE SCALE GENOMIC DNA]</scope>
    <source>
        <strain evidence="6 7">CCTCC AB 2017055</strain>
    </source>
</reference>
<evidence type="ECO:0000256" key="3">
    <source>
        <dbReference type="ARBA" id="ARBA00022989"/>
    </source>
</evidence>
<evidence type="ECO:0000313" key="7">
    <source>
        <dbReference type="Proteomes" id="UP000475214"/>
    </source>
</evidence>
<feature type="transmembrane region" description="Helical" evidence="5">
    <location>
        <begin position="323"/>
        <end position="344"/>
    </location>
</feature>
<gene>
    <name evidence="6" type="ORF">G1H10_27380</name>
</gene>
<feature type="transmembrane region" description="Helical" evidence="5">
    <location>
        <begin position="233"/>
        <end position="252"/>
    </location>
</feature>
<comment type="subcellular location">
    <subcellularLocation>
        <location evidence="1">Membrane</location>
        <topology evidence="1">Multi-pass membrane protein</topology>
    </subcellularLocation>
</comment>
<evidence type="ECO:0000313" key="6">
    <source>
        <dbReference type="EMBL" id="NEE03896.1"/>
    </source>
</evidence>
<feature type="transmembrane region" description="Helical" evidence="5">
    <location>
        <begin position="71"/>
        <end position="89"/>
    </location>
</feature>
<dbReference type="GO" id="GO:0016020">
    <property type="term" value="C:membrane"/>
    <property type="evidence" value="ECO:0007669"/>
    <property type="project" value="UniProtKB-SubCell"/>
</dbReference>
<keyword evidence="3 5" id="KW-1133">Transmembrane helix</keyword>
<feature type="transmembrane region" description="Helical" evidence="5">
    <location>
        <begin position="135"/>
        <end position="156"/>
    </location>
</feature>
<keyword evidence="7" id="KW-1185">Reference proteome</keyword>
<dbReference type="Gene3D" id="1.20.1250.20">
    <property type="entry name" value="MFS general substrate transporter like domains"/>
    <property type="match status" value="1"/>
</dbReference>
<dbReference type="SUPFAM" id="SSF103473">
    <property type="entry name" value="MFS general substrate transporter"/>
    <property type="match status" value="1"/>
</dbReference>
<evidence type="ECO:0000256" key="5">
    <source>
        <dbReference type="SAM" id="Phobius"/>
    </source>
</evidence>
<evidence type="ECO:0000256" key="1">
    <source>
        <dbReference type="ARBA" id="ARBA00004141"/>
    </source>
</evidence>
<feature type="transmembrane region" description="Helical" evidence="5">
    <location>
        <begin position="289"/>
        <end position="311"/>
    </location>
</feature>
<feature type="transmembrane region" description="Helical" evidence="5">
    <location>
        <begin position="356"/>
        <end position="374"/>
    </location>
</feature>
<feature type="transmembrane region" description="Helical" evidence="5">
    <location>
        <begin position="95"/>
        <end position="114"/>
    </location>
</feature>
<dbReference type="PANTHER" id="PTHR23514">
    <property type="entry name" value="BYPASS OF STOP CODON PROTEIN 6"/>
    <property type="match status" value="1"/>
</dbReference>
<feature type="transmembrane region" description="Helical" evidence="5">
    <location>
        <begin position="41"/>
        <end position="64"/>
    </location>
</feature>
<dbReference type="GO" id="GO:0022857">
    <property type="term" value="F:transmembrane transporter activity"/>
    <property type="evidence" value="ECO:0007669"/>
    <property type="project" value="InterPro"/>
</dbReference>
<protein>
    <submittedName>
        <fullName evidence="6">MFS transporter</fullName>
    </submittedName>
</protein>
<keyword evidence="4 5" id="KW-0472">Membrane</keyword>
<dbReference type="EMBL" id="JAAGOA010000027">
    <property type="protein sequence ID" value="NEE03896.1"/>
    <property type="molecule type" value="Genomic_DNA"/>
</dbReference>
<dbReference type="InterPro" id="IPR051788">
    <property type="entry name" value="MFS_Transporter"/>
</dbReference>
<accession>A0A6L9SFB5</accession>
<sequence length="377" mass="37574">MWRLPAHLAAAGAFLVAGLVFGTWAARIPAIKADLGLTDGQLALVLIALNGGAVAGLQVGAWIVGRLGDRATVRLALPGYALFLVPIALAPNLPALTVAVAMSAVVNSIVDVAINTNGIGVERRSVRPVLSRLHALLTLGGIVGAGIAALAARLGIGVVPHFAGIAVAAAAAAIALSRWLAPDHPAVPVTDATPVSGRWILGLGALAWCVTLGEGSGNDWTAVYLHRLGASEAVAATGVVAFLGAMTFGRLMGDHLRARFGTVILFRASAATAAAGLGTALLINVPAAGFVGFALLGLGVSVTLPLLLGAASHRAANAGRSPASAVAQVSMVAYLGSLSGPMLIGALATTTSLRTALMVPVAAAAVAAVAARIIDRH</sequence>
<dbReference type="CDD" id="cd17393">
    <property type="entry name" value="MFS_MosC_like"/>
    <property type="match status" value="1"/>
</dbReference>
<keyword evidence="2 5" id="KW-0812">Transmembrane</keyword>
<comment type="caution">
    <text evidence="6">The sequence shown here is derived from an EMBL/GenBank/DDBJ whole genome shotgun (WGS) entry which is preliminary data.</text>
</comment>
<dbReference type="Pfam" id="PF07690">
    <property type="entry name" value="MFS_1"/>
    <property type="match status" value="1"/>
</dbReference>